<dbReference type="AlphaFoldDB" id="A0A5C5CTN3"/>
<dbReference type="GO" id="GO:0016787">
    <property type="term" value="F:hydrolase activity"/>
    <property type="evidence" value="ECO:0007669"/>
    <property type="project" value="UniProtKB-KW"/>
</dbReference>
<dbReference type="InterPro" id="IPR014586">
    <property type="entry name" value="UCP033909"/>
</dbReference>
<accession>A0A5C5CTN3</accession>
<evidence type="ECO:0000313" key="1">
    <source>
        <dbReference type="EMBL" id="TNV14588.1"/>
    </source>
</evidence>
<dbReference type="Proteomes" id="UP000313390">
    <property type="component" value="Unassembled WGS sequence"/>
</dbReference>
<dbReference type="Gene3D" id="3.40.50.1820">
    <property type="entry name" value="alpha/beta hydrolase"/>
    <property type="match status" value="1"/>
</dbReference>
<dbReference type="PANTHER" id="PTHR36513:SF1">
    <property type="entry name" value="TRANSMEMBRANE PROTEIN"/>
    <property type="match status" value="1"/>
</dbReference>
<gene>
    <name evidence="1" type="ORF">FIB18_05030</name>
</gene>
<organism evidence="1 2">
    <name type="scientific">Brucella pecoris</name>
    <dbReference type="NCBI Taxonomy" id="867683"/>
    <lineage>
        <taxon>Bacteria</taxon>
        <taxon>Pseudomonadati</taxon>
        <taxon>Pseudomonadota</taxon>
        <taxon>Alphaproteobacteria</taxon>
        <taxon>Hyphomicrobiales</taxon>
        <taxon>Brucellaceae</taxon>
        <taxon>Brucella/Ochrobactrum group</taxon>
        <taxon>Brucella</taxon>
    </lineage>
</organism>
<name>A0A5C5CTN3_9HYPH</name>
<dbReference type="SUPFAM" id="SSF53474">
    <property type="entry name" value="alpha/beta-Hydrolases"/>
    <property type="match status" value="1"/>
</dbReference>
<dbReference type="InterPro" id="IPR010297">
    <property type="entry name" value="DUF900_hydrolase"/>
</dbReference>
<evidence type="ECO:0000313" key="2">
    <source>
        <dbReference type="Proteomes" id="UP000313390"/>
    </source>
</evidence>
<dbReference type="PIRSF" id="PIRSF033909">
    <property type="entry name" value="UCP033909"/>
    <property type="match status" value="1"/>
</dbReference>
<dbReference type="Pfam" id="PF05990">
    <property type="entry name" value="DUF900"/>
    <property type="match status" value="1"/>
</dbReference>
<reference evidence="1 2" key="1">
    <citation type="journal article" date="2011" name="Int. J. Syst. Evol. Microbiol.">
        <title>Ochrobactrum pecoris sp. nov., isolated from farm animals.</title>
        <authorList>
            <person name="Kampfer P."/>
            <person name="Huber B."/>
            <person name="Busse H.J."/>
            <person name="Scholz H.C."/>
            <person name="Tomaso H."/>
            <person name="Hotzel H."/>
            <person name="Melzer F."/>
        </authorList>
    </citation>
    <scope>NUCLEOTIDE SEQUENCE [LARGE SCALE GENOMIC DNA]</scope>
    <source>
        <strain evidence="1 2">08RB2639</strain>
    </source>
</reference>
<sequence>MHAKPSRPGCRAASIFERGYELKQVFILAFVLLIVAGCAGNRAVTGLGTDVVDRAHSRAVVPFTVATVRERVGDPSIAYSRNRSEVLNFSTIDVHIPETHRPGTVETASVKPDPRRNFIASNYAPLPDRQAMIAELNRRLASRPASQREIFIFVHGYNNNFAEGLFRNAQIVHDYDVSSVPIHFSWASAAAFTRYLYDRDSAIIARRGLAETLELAAQTNANGIVIVGHSMGAVVVMEALRTLSGNKRRNVLQRIKGVLLAAPDLDPDLFRSQIDDIDYLPKPFTIVVSRRDRALDISRRLAGGEPRVGSGFDIAFLQNKNIQVLDISQVDSGGHTLFASSDTLIKFLGSGYLLRRLITDEYAGMDDTFIAAGQGTFEQASLALHLPARVIDRLGAR</sequence>
<protein>
    <submittedName>
        <fullName evidence="1">Alpha/beta fold hydrolase</fullName>
    </submittedName>
</protein>
<dbReference type="OrthoDB" id="9797755at2"/>
<keyword evidence="1" id="KW-0378">Hydrolase</keyword>
<proteinExistence type="predicted"/>
<dbReference type="InterPro" id="IPR029058">
    <property type="entry name" value="AB_hydrolase_fold"/>
</dbReference>
<dbReference type="PANTHER" id="PTHR36513">
    <property type="entry name" value="ABC TRANSMEMBRANE TYPE-1 DOMAIN-CONTAINING PROTEIN"/>
    <property type="match status" value="1"/>
</dbReference>
<dbReference type="EMBL" id="VEWK01000002">
    <property type="protein sequence ID" value="TNV14588.1"/>
    <property type="molecule type" value="Genomic_DNA"/>
</dbReference>
<comment type="caution">
    <text evidence="1">The sequence shown here is derived from an EMBL/GenBank/DDBJ whole genome shotgun (WGS) entry which is preliminary data.</text>
</comment>